<gene>
    <name evidence="1" type="ORF">GCM10010126_68720</name>
</gene>
<sequence>MSGLNRLFVRMGLANPTPADVQWFLGRVASAAASVRLAERERPARLGNMRRKEIARAQRAFHRAVEDAVSHTRLAHDPELQKELLTQVSGANRAADLIVDYLRIPGPGEEPAAPGREPVQ</sequence>
<proteinExistence type="predicted"/>
<organism evidence="1 2">
    <name type="scientific">Planomonospora parontospora</name>
    <dbReference type="NCBI Taxonomy" id="58119"/>
    <lineage>
        <taxon>Bacteria</taxon>
        <taxon>Bacillati</taxon>
        <taxon>Actinomycetota</taxon>
        <taxon>Actinomycetes</taxon>
        <taxon>Streptosporangiales</taxon>
        <taxon>Streptosporangiaceae</taxon>
        <taxon>Planomonospora</taxon>
    </lineage>
</organism>
<reference evidence="1" key="1">
    <citation type="journal article" date="2014" name="Int. J. Syst. Evol. Microbiol.">
        <title>Complete genome sequence of Corynebacterium casei LMG S-19264T (=DSM 44701T), isolated from a smear-ripened cheese.</title>
        <authorList>
            <consortium name="US DOE Joint Genome Institute (JGI-PGF)"/>
            <person name="Walter F."/>
            <person name="Albersmeier A."/>
            <person name="Kalinowski J."/>
            <person name="Ruckert C."/>
        </authorList>
    </citation>
    <scope>NUCLEOTIDE SEQUENCE</scope>
    <source>
        <strain evidence="1">JCM 3093</strain>
    </source>
</reference>
<name>A0AA37BNM6_9ACTN</name>
<evidence type="ECO:0000313" key="2">
    <source>
        <dbReference type="Proteomes" id="UP000627984"/>
    </source>
</evidence>
<evidence type="ECO:0000313" key="1">
    <source>
        <dbReference type="EMBL" id="GGK99402.1"/>
    </source>
</evidence>
<protein>
    <submittedName>
        <fullName evidence="1">Uncharacterized protein</fullName>
    </submittedName>
</protein>
<accession>A0AA37BNM6</accession>
<dbReference type="AlphaFoldDB" id="A0AA37BNM6"/>
<dbReference type="Proteomes" id="UP000627984">
    <property type="component" value="Unassembled WGS sequence"/>
</dbReference>
<comment type="caution">
    <text evidence="1">The sequence shown here is derived from an EMBL/GenBank/DDBJ whole genome shotgun (WGS) entry which is preliminary data.</text>
</comment>
<dbReference type="EMBL" id="BMQD01000048">
    <property type="protein sequence ID" value="GGK99402.1"/>
    <property type="molecule type" value="Genomic_DNA"/>
</dbReference>
<reference evidence="1" key="2">
    <citation type="submission" date="2022-09" db="EMBL/GenBank/DDBJ databases">
        <authorList>
            <person name="Sun Q."/>
            <person name="Ohkuma M."/>
        </authorList>
    </citation>
    <scope>NUCLEOTIDE SEQUENCE</scope>
    <source>
        <strain evidence="1">JCM 3093</strain>
    </source>
</reference>